<evidence type="ECO:0000256" key="7">
    <source>
        <dbReference type="RuleBase" id="RU363053"/>
    </source>
</evidence>
<evidence type="ECO:0000256" key="3">
    <source>
        <dbReference type="ARBA" id="ARBA00022692"/>
    </source>
</evidence>
<protein>
    <recommendedName>
        <fullName evidence="6">Mitochondrial inner membrane protein Mpv17</fullName>
    </recommendedName>
</protein>
<dbReference type="OrthoDB" id="430207at2759"/>
<organism evidence="8 9">
    <name type="scientific">Opisthorchis felineus</name>
    <dbReference type="NCBI Taxonomy" id="147828"/>
    <lineage>
        <taxon>Eukaryota</taxon>
        <taxon>Metazoa</taxon>
        <taxon>Spiralia</taxon>
        <taxon>Lophotrochozoa</taxon>
        <taxon>Platyhelminthes</taxon>
        <taxon>Trematoda</taxon>
        <taxon>Digenea</taxon>
        <taxon>Opisthorchiida</taxon>
        <taxon>Opisthorchiata</taxon>
        <taxon>Opisthorchiidae</taxon>
        <taxon>Opisthorchis</taxon>
    </lineage>
</organism>
<keyword evidence="4 7" id="KW-1133">Transmembrane helix</keyword>
<dbReference type="GO" id="GO:0016020">
    <property type="term" value="C:membrane"/>
    <property type="evidence" value="ECO:0007669"/>
    <property type="project" value="UniProtKB-SubCell"/>
</dbReference>
<evidence type="ECO:0000313" key="8">
    <source>
        <dbReference type="EMBL" id="TGZ65870.1"/>
    </source>
</evidence>
<comment type="similarity">
    <text evidence="2 7">Belongs to the peroxisomal membrane protein PXMP2/4 family.</text>
</comment>
<proteinExistence type="inferred from homology"/>
<accession>A0A4S2LQ47</accession>
<dbReference type="PANTHER" id="PTHR11266">
    <property type="entry name" value="PEROXISOMAL MEMBRANE PROTEIN 2, PXMP2 MPV17"/>
    <property type="match status" value="1"/>
</dbReference>
<dbReference type="GO" id="GO:0015267">
    <property type="term" value="F:channel activity"/>
    <property type="evidence" value="ECO:0007669"/>
    <property type="project" value="TreeGrafter"/>
</dbReference>
<evidence type="ECO:0000256" key="5">
    <source>
        <dbReference type="ARBA" id="ARBA00023136"/>
    </source>
</evidence>
<dbReference type="InterPro" id="IPR007248">
    <property type="entry name" value="Mpv17_PMP22"/>
</dbReference>
<comment type="caution">
    <text evidence="8">The sequence shown here is derived from an EMBL/GenBank/DDBJ whole genome shotgun (WGS) entry which is preliminary data.</text>
</comment>
<dbReference type="Proteomes" id="UP000308267">
    <property type="component" value="Unassembled WGS sequence"/>
</dbReference>
<feature type="transmembrane region" description="Helical" evidence="7">
    <location>
        <begin position="96"/>
        <end position="114"/>
    </location>
</feature>
<keyword evidence="3 7" id="KW-0812">Transmembrane</keyword>
<evidence type="ECO:0000256" key="1">
    <source>
        <dbReference type="ARBA" id="ARBA00004141"/>
    </source>
</evidence>
<comment type="subcellular location">
    <subcellularLocation>
        <location evidence="1">Membrane</location>
        <topology evidence="1">Multi-pass membrane protein</topology>
    </subcellularLocation>
</comment>
<dbReference type="PANTHER" id="PTHR11266:SF17">
    <property type="entry name" value="PROTEIN MPV17"/>
    <property type="match status" value="1"/>
</dbReference>
<reference evidence="8 9" key="1">
    <citation type="journal article" date="2019" name="BMC Genomics">
        <title>New insights from Opisthorchis felineus genome: update on genomics of the epidemiologically important liver flukes.</title>
        <authorList>
            <person name="Ershov N.I."/>
            <person name="Mordvinov V.A."/>
            <person name="Prokhortchouk E.B."/>
            <person name="Pakharukova M.Y."/>
            <person name="Gunbin K.V."/>
            <person name="Ustyantsev K."/>
            <person name="Genaev M.A."/>
            <person name="Blinov A.G."/>
            <person name="Mazur A."/>
            <person name="Boulygina E."/>
            <person name="Tsygankova S."/>
            <person name="Khrameeva E."/>
            <person name="Chekanov N."/>
            <person name="Fan G."/>
            <person name="Xiao A."/>
            <person name="Zhang H."/>
            <person name="Xu X."/>
            <person name="Yang H."/>
            <person name="Solovyev V."/>
            <person name="Lee S.M."/>
            <person name="Liu X."/>
            <person name="Afonnikov D.A."/>
            <person name="Skryabin K.G."/>
        </authorList>
    </citation>
    <scope>NUCLEOTIDE SEQUENCE [LARGE SCALE GENOMIC DNA]</scope>
    <source>
        <strain evidence="8">AK-0245</strain>
        <tissue evidence="8">Whole organism</tissue>
    </source>
</reference>
<dbReference type="GO" id="GO:1901858">
    <property type="term" value="P:regulation of mitochondrial DNA metabolic process"/>
    <property type="evidence" value="ECO:0007669"/>
    <property type="project" value="TreeGrafter"/>
</dbReference>
<dbReference type="AlphaFoldDB" id="A0A4S2LQ47"/>
<dbReference type="GO" id="GO:0005739">
    <property type="term" value="C:mitochondrion"/>
    <property type="evidence" value="ECO:0007669"/>
    <property type="project" value="TreeGrafter"/>
</dbReference>
<feature type="transmembrane region" description="Helical" evidence="7">
    <location>
        <begin position="58"/>
        <end position="76"/>
    </location>
</feature>
<keyword evidence="5 7" id="KW-0472">Membrane</keyword>
<keyword evidence="9" id="KW-1185">Reference proteome</keyword>
<gene>
    <name evidence="8" type="ORF">CRM22_005649</name>
</gene>
<evidence type="ECO:0000256" key="2">
    <source>
        <dbReference type="ARBA" id="ARBA00006824"/>
    </source>
</evidence>
<evidence type="ECO:0000256" key="4">
    <source>
        <dbReference type="ARBA" id="ARBA00022989"/>
    </source>
</evidence>
<dbReference type="EMBL" id="SJOL01006475">
    <property type="protein sequence ID" value="TGZ65870.1"/>
    <property type="molecule type" value="Genomic_DNA"/>
</dbReference>
<evidence type="ECO:0000256" key="6">
    <source>
        <dbReference type="ARBA" id="ARBA00049743"/>
    </source>
</evidence>
<evidence type="ECO:0000313" key="9">
    <source>
        <dbReference type="Proteomes" id="UP000308267"/>
    </source>
</evidence>
<sequence>MRNPLIVAWYSYVNLLKRKPLIAHSLSTGVLMTSADALSQKLIEKKKRLDFYRNKNFLLVGSFYLGPCLSVWYRFIANFFTGHPTVKVAKLVCADQFIFTPPLLFGVLSLLTLLRHRSVDMWKRQISENYSTVLLMNYKVTTSPDRNSRNFRRSGQLLRLLILSSFRYLFECYILTQ</sequence>
<name>A0A4S2LQ47_OPIFE</name>